<dbReference type="GeneID" id="54983928"/>
<dbReference type="RefSeq" id="YP_009793683.1">
    <property type="nucleotide sequence ID" value="NC_047872.1"/>
</dbReference>
<reference evidence="1 2" key="1">
    <citation type="submission" date="2014-03" db="EMBL/GenBank/DDBJ databases">
        <title>Genome sequencing of lytic Listeria phages.</title>
        <authorList>
            <person name="Woolston J."/>
            <person name="Rajanna C."/>
            <person name="Abuladze T."/>
            <person name="Li M."/>
            <person name="Anderson B."/>
            <person name="Sulakvelidze A."/>
        </authorList>
    </citation>
    <scope>NUCLEOTIDE SEQUENCE [LARGE SCALE GENOMIC DNA]</scope>
</reference>
<accession>A0A068CCK7</accession>
<dbReference type="Proteomes" id="UP000027385">
    <property type="component" value="Segment"/>
</dbReference>
<sequence length="63" mass="7760">MKISYREIQYVSQDRRRTYTVGYQHITYIYYDTDSDLLIIEGYNGNFHIKSQDWIGRLFKEEK</sequence>
<dbReference type="KEGG" id="vg:54983928"/>
<evidence type="ECO:0000313" key="1">
    <source>
        <dbReference type="EMBL" id="AID17272.1"/>
    </source>
</evidence>
<proteinExistence type="predicted"/>
<dbReference type="EMBL" id="KJ586795">
    <property type="protein sequence ID" value="AID17272.1"/>
    <property type="molecule type" value="Genomic_DNA"/>
</dbReference>
<name>A0A068CCK7_9CAUD</name>
<evidence type="ECO:0000313" key="2">
    <source>
        <dbReference type="Proteomes" id="UP000027385"/>
    </source>
</evidence>
<organism evidence="1 2">
    <name type="scientific">Listeria phage LMTA-94</name>
    <dbReference type="NCBI Taxonomy" id="1486419"/>
    <lineage>
        <taxon>Viruses</taxon>
        <taxon>Duplodnaviria</taxon>
        <taxon>Heunggongvirae</taxon>
        <taxon>Uroviricota</taxon>
        <taxon>Caudoviricetes</taxon>
        <taxon>Herelleviridae</taxon>
        <taxon>Jasinskavirinae</taxon>
        <taxon>Pecentumvirus</taxon>
        <taxon>Pecentumvirus LMSP25</taxon>
    </lineage>
</organism>
<protein>
    <submittedName>
        <fullName evidence="1">Uncharacterized protein</fullName>
    </submittedName>
</protein>